<sequence length="318" mass="36073">MSDLDALLHRPEQEGFWARLWRSPARALARYIQSHYIAVEPAVDARRSLNVVCISDTHNTKPNLPDGDILIHAGDLTQSGTRRELEEQINWLDSQPHRYKLLIAGNHELCLDSQFSRSTLRKEGTPDEHKHHHDQDPMDWKSLIYLNNTSATLTFGNGRELKVFGSPYTPKHGNWAFQYPRTNTTIWDEIGIPEGLNILITHGPPKAHLDIDCLGCSLLRKALWEKKCRPLLHVFGHIHGGYGKEVVSWDSFQREYETVMESSSAFSRWLGLGRLVYHAMIGMIPGRGDEKNQTIMVNAAAVGGVRDEKRRGAICVNI</sequence>
<evidence type="ECO:0000313" key="2">
    <source>
        <dbReference type="EMBL" id="KAL2817574.1"/>
    </source>
</evidence>
<organism evidence="2 3">
    <name type="scientific">Aspergillus granulosus</name>
    <dbReference type="NCBI Taxonomy" id="176169"/>
    <lineage>
        <taxon>Eukaryota</taxon>
        <taxon>Fungi</taxon>
        <taxon>Dikarya</taxon>
        <taxon>Ascomycota</taxon>
        <taxon>Pezizomycotina</taxon>
        <taxon>Eurotiomycetes</taxon>
        <taxon>Eurotiomycetidae</taxon>
        <taxon>Eurotiales</taxon>
        <taxon>Aspergillaceae</taxon>
        <taxon>Aspergillus</taxon>
        <taxon>Aspergillus subgen. Nidulantes</taxon>
    </lineage>
</organism>
<protein>
    <submittedName>
        <fullName evidence="2">Metallo-dependent phosphatase-like protein</fullName>
    </submittedName>
</protein>
<reference evidence="2 3" key="1">
    <citation type="submission" date="2024-07" db="EMBL/GenBank/DDBJ databases">
        <title>Section-level genome sequencing and comparative genomics of Aspergillus sections Usti and Cavernicolus.</title>
        <authorList>
            <consortium name="Lawrence Berkeley National Laboratory"/>
            <person name="Nybo J.L."/>
            <person name="Vesth T.C."/>
            <person name="Theobald S."/>
            <person name="Frisvad J.C."/>
            <person name="Larsen T.O."/>
            <person name="Kjaerboelling I."/>
            <person name="Rothschild-Mancinelli K."/>
            <person name="Lyhne E.K."/>
            <person name="Kogle M.E."/>
            <person name="Barry K."/>
            <person name="Clum A."/>
            <person name="Na H."/>
            <person name="Ledsgaard L."/>
            <person name="Lin J."/>
            <person name="Lipzen A."/>
            <person name="Kuo A."/>
            <person name="Riley R."/>
            <person name="Mondo S."/>
            <person name="Labutti K."/>
            <person name="Haridas S."/>
            <person name="Pangalinan J."/>
            <person name="Salamov A.A."/>
            <person name="Simmons B.A."/>
            <person name="Magnuson J.K."/>
            <person name="Chen J."/>
            <person name="Drula E."/>
            <person name="Henrissat B."/>
            <person name="Wiebenga A."/>
            <person name="Lubbers R.J."/>
            <person name="Gomes A.C."/>
            <person name="Makela M.R."/>
            <person name="Stajich J."/>
            <person name="Grigoriev I.V."/>
            <person name="Mortensen U.H."/>
            <person name="De Vries R.P."/>
            <person name="Baker S.E."/>
            <person name="Andersen M.R."/>
        </authorList>
    </citation>
    <scope>NUCLEOTIDE SEQUENCE [LARGE SCALE GENOMIC DNA]</scope>
    <source>
        <strain evidence="2 3">CBS 588.65</strain>
    </source>
</reference>
<dbReference type="PANTHER" id="PTHR12905">
    <property type="entry name" value="METALLOPHOSPHOESTERASE"/>
    <property type="match status" value="1"/>
</dbReference>
<dbReference type="InterPro" id="IPR051693">
    <property type="entry name" value="UPF0046_metallophosphoest"/>
</dbReference>
<dbReference type="SUPFAM" id="SSF56300">
    <property type="entry name" value="Metallo-dependent phosphatases"/>
    <property type="match status" value="1"/>
</dbReference>
<evidence type="ECO:0000313" key="3">
    <source>
        <dbReference type="Proteomes" id="UP001610334"/>
    </source>
</evidence>
<dbReference type="Pfam" id="PF00149">
    <property type="entry name" value="Metallophos"/>
    <property type="match status" value="1"/>
</dbReference>
<name>A0ABR4HR09_9EURO</name>
<gene>
    <name evidence="2" type="ORF">BJX63DRAFT_419527</name>
</gene>
<dbReference type="Gene3D" id="3.60.21.10">
    <property type="match status" value="1"/>
</dbReference>
<keyword evidence="3" id="KW-1185">Reference proteome</keyword>
<dbReference type="EMBL" id="JBFXLT010000017">
    <property type="protein sequence ID" value="KAL2817574.1"/>
    <property type="molecule type" value="Genomic_DNA"/>
</dbReference>
<dbReference type="PANTHER" id="PTHR12905:SF28">
    <property type="entry name" value="RHAMNOGALACTURONATE LYASE C-RELATED"/>
    <property type="match status" value="1"/>
</dbReference>
<dbReference type="Proteomes" id="UP001610334">
    <property type="component" value="Unassembled WGS sequence"/>
</dbReference>
<evidence type="ECO:0000259" key="1">
    <source>
        <dbReference type="Pfam" id="PF00149"/>
    </source>
</evidence>
<dbReference type="InterPro" id="IPR004843">
    <property type="entry name" value="Calcineurin-like_PHP"/>
</dbReference>
<proteinExistence type="predicted"/>
<accession>A0ABR4HR09</accession>
<comment type="caution">
    <text evidence="2">The sequence shown here is derived from an EMBL/GenBank/DDBJ whole genome shotgun (WGS) entry which is preliminary data.</text>
</comment>
<dbReference type="InterPro" id="IPR029052">
    <property type="entry name" value="Metallo-depent_PP-like"/>
</dbReference>
<dbReference type="CDD" id="cd07379">
    <property type="entry name" value="MPP_239FB"/>
    <property type="match status" value="1"/>
</dbReference>
<feature type="domain" description="Calcineurin-like phosphoesterase" evidence="1">
    <location>
        <begin position="64"/>
        <end position="240"/>
    </location>
</feature>